<evidence type="ECO:0000256" key="2">
    <source>
        <dbReference type="SAM" id="Coils"/>
    </source>
</evidence>
<feature type="domain" description="HIT-type" evidence="3">
    <location>
        <begin position="52"/>
        <end position="84"/>
    </location>
</feature>
<keyword evidence="1" id="KW-0862">Zinc</keyword>
<organism evidence="4 5">
    <name type="scientific">Lagenidium giganteum</name>
    <dbReference type="NCBI Taxonomy" id="4803"/>
    <lineage>
        <taxon>Eukaryota</taxon>
        <taxon>Sar</taxon>
        <taxon>Stramenopiles</taxon>
        <taxon>Oomycota</taxon>
        <taxon>Peronosporomycetes</taxon>
        <taxon>Pythiales</taxon>
        <taxon>Pythiaceae</taxon>
    </lineage>
</organism>
<feature type="coiled-coil region" evidence="2">
    <location>
        <begin position="99"/>
        <end position="126"/>
    </location>
</feature>
<keyword evidence="1" id="KW-0479">Metal-binding</keyword>
<dbReference type="InterPro" id="IPR007529">
    <property type="entry name" value="Znf_HIT"/>
</dbReference>
<reference evidence="4" key="2">
    <citation type="journal article" date="2023" name="Microbiol Resour">
        <title>Decontamination and Annotation of the Draft Genome Sequence of the Oomycete Lagenidium giganteum ARSEF 373.</title>
        <authorList>
            <person name="Morgan W.R."/>
            <person name="Tartar A."/>
        </authorList>
    </citation>
    <scope>NUCLEOTIDE SEQUENCE</scope>
    <source>
        <strain evidence="4">ARSEF 373</strain>
    </source>
</reference>
<dbReference type="InterPro" id="IPR039646">
    <property type="entry name" value="ZNHIT2"/>
</dbReference>
<dbReference type="Gene3D" id="3.30.60.190">
    <property type="match status" value="1"/>
</dbReference>
<accession>A0AAV2ZD24</accession>
<comment type="caution">
    <text evidence="4">The sequence shown here is derived from an EMBL/GenBank/DDBJ whole genome shotgun (WGS) entry which is preliminary data.</text>
</comment>
<gene>
    <name evidence="4" type="ORF">N0F65_004611</name>
</gene>
<dbReference type="SUPFAM" id="SSF144232">
    <property type="entry name" value="HIT/MYND zinc finger-like"/>
    <property type="match status" value="1"/>
</dbReference>
<dbReference type="Proteomes" id="UP001146120">
    <property type="component" value="Unassembled WGS sequence"/>
</dbReference>
<reference evidence="4" key="1">
    <citation type="submission" date="2022-11" db="EMBL/GenBank/DDBJ databases">
        <authorList>
            <person name="Morgan W.R."/>
            <person name="Tartar A."/>
        </authorList>
    </citation>
    <scope>NUCLEOTIDE SEQUENCE</scope>
    <source>
        <strain evidence="4">ARSEF 373</strain>
    </source>
</reference>
<keyword evidence="5" id="KW-1185">Reference proteome</keyword>
<dbReference type="Pfam" id="PF04438">
    <property type="entry name" value="zf-HIT"/>
    <property type="match status" value="1"/>
</dbReference>
<proteinExistence type="predicted"/>
<evidence type="ECO:0000313" key="5">
    <source>
        <dbReference type="Proteomes" id="UP001146120"/>
    </source>
</evidence>
<protein>
    <recommendedName>
        <fullName evidence="3">HIT-type domain-containing protein</fullName>
    </recommendedName>
</protein>
<name>A0AAV2ZD24_9STRA</name>
<dbReference type="CDD" id="cd23024">
    <property type="entry name" value="zf-HIT_ZNHIT2-3"/>
    <property type="match status" value="1"/>
</dbReference>
<evidence type="ECO:0000256" key="1">
    <source>
        <dbReference type="PROSITE-ProRule" id="PRU00453"/>
    </source>
</evidence>
<dbReference type="AlphaFoldDB" id="A0AAV2ZD24"/>
<evidence type="ECO:0000259" key="3">
    <source>
        <dbReference type="PROSITE" id="PS51083"/>
    </source>
</evidence>
<dbReference type="PANTHER" id="PTHR15555">
    <property type="entry name" value="ZINC FINGER HIT DOMAIN CONTAINING PROTEIN 2 PROTEIN FON -RELATED"/>
    <property type="match status" value="1"/>
</dbReference>
<evidence type="ECO:0000313" key="4">
    <source>
        <dbReference type="EMBL" id="DBA03334.1"/>
    </source>
</evidence>
<keyword evidence="2" id="KW-0175">Coiled coil</keyword>
<sequence length="429" mass="47879">MATTQRVPIRLGKQRIAVADSQPVAVNIRLSTHGADGDTAPAIKNTSTARVCRVCTEKEARYTCPRCNAPYCSVACFKTHGQQCTEEFYRGHVQSEMQLQNAAKDDKQAQREMTQLLERVKQFQDESADDVLLADRLQQLALMDPDDLSLDCLTETERAQFLAAASDGRLSRFVMPWEPWWMIAPATYKRETQALRKANGRKLIIEEVSTEETTQNDDGGDDEAVGASPVVIETKRYPTQVFTASDECAMPTDFSTIVRGKPSPLLQFNLIELLFAYALVLRTFNGDWEHDAIDATLAFMRLCAVLADDAKYTSVEHVAHACLGKHVEATLSVTDIKANSATNRVVLRDASLLLSDKTFILDALSDVLAMFAHSDRELKDQNQKEAKRTRRKIDAATKKTAFYRMWVFHRSDGDLAELCALDLIASGDC</sequence>
<dbReference type="PANTHER" id="PTHR15555:SF0">
    <property type="entry name" value="ZINC FINGER HIT DOMAIN-CONTAINING PROTEIN 2"/>
    <property type="match status" value="1"/>
</dbReference>
<keyword evidence="1" id="KW-0863">Zinc-finger</keyword>
<dbReference type="PROSITE" id="PS51083">
    <property type="entry name" value="ZF_HIT"/>
    <property type="match status" value="1"/>
</dbReference>
<dbReference type="EMBL" id="DAKRPA010000020">
    <property type="protein sequence ID" value="DBA03334.1"/>
    <property type="molecule type" value="Genomic_DNA"/>
</dbReference>
<dbReference type="GO" id="GO:0008270">
    <property type="term" value="F:zinc ion binding"/>
    <property type="evidence" value="ECO:0007669"/>
    <property type="project" value="UniProtKB-UniRule"/>
</dbReference>